<evidence type="ECO:0000256" key="1">
    <source>
        <dbReference type="SAM" id="MobiDB-lite"/>
    </source>
</evidence>
<organism evidence="2 3">
    <name type="scientific">Portunus trituberculatus</name>
    <name type="common">Swimming crab</name>
    <name type="synonym">Neptunus trituberculatus</name>
    <dbReference type="NCBI Taxonomy" id="210409"/>
    <lineage>
        <taxon>Eukaryota</taxon>
        <taxon>Metazoa</taxon>
        <taxon>Ecdysozoa</taxon>
        <taxon>Arthropoda</taxon>
        <taxon>Crustacea</taxon>
        <taxon>Multicrustacea</taxon>
        <taxon>Malacostraca</taxon>
        <taxon>Eumalacostraca</taxon>
        <taxon>Eucarida</taxon>
        <taxon>Decapoda</taxon>
        <taxon>Pleocyemata</taxon>
        <taxon>Brachyura</taxon>
        <taxon>Eubrachyura</taxon>
        <taxon>Portunoidea</taxon>
        <taxon>Portunidae</taxon>
        <taxon>Portuninae</taxon>
        <taxon>Portunus</taxon>
    </lineage>
</organism>
<dbReference type="Proteomes" id="UP000324222">
    <property type="component" value="Unassembled WGS sequence"/>
</dbReference>
<dbReference type="AlphaFoldDB" id="A0A5B7F7P7"/>
<proteinExistence type="predicted"/>
<evidence type="ECO:0000313" key="2">
    <source>
        <dbReference type="EMBL" id="MPC43620.1"/>
    </source>
</evidence>
<sequence>MQWRAWRAVAWHGVARIVKGEEGEGTARRGEVVIRDRAVISGVWWRVGVWPRCVCVVGSRTPRDRCTARGFLPPEGEVMSEGATSPSGQGPDSRSDGRHLTGGQ</sequence>
<gene>
    <name evidence="2" type="ORF">E2C01_037269</name>
</gene>
<protein>
    <submittedName>
        <fullName evidence="2">Uncharacterized protein</fullName>
    </submittedName>
</protein>
<feature type="compositionally biased region" description="Basic and acidic residues" evidence="1">
    <location>
        <begin position="93"/>
        <end position="104"/>
    </location>
</feature>
<name>A0A5B7F7P7_PORTR</name>
<reference evidence="2 3" key="1">
    <citation type="submission" date="2019-05" db="EMBL/GenBank/DDBJ databases">
        <title>Another draft genome of Portunus trituberculatus and its Hox gene families provides insights of decapod evolution.</title>
        <authorList>
            <person name="Jeong J.-H."/>
            <person name="Song I."/>
            <person name="Kim S."/>
            <person name="Choi T."/>
            <person name="Kim D."/>
            <person name="Ryu S."/>
            <person name="Kim W."/>
        </authorList>
    </citation>
    <scope>NUCLEOTIDE SEQUENCE [LARGE SCALE GENOMIC DNA]</scope>
    <source>
        <tissue evidence="2">Muscle</tissue>
    </source>
</reference>
<comment type="caution">
    <text evidence="2">The sequence shown here is derived from an EMBL/GenBank/DDBJ whole genome shotgun (WGS) entry which is preliminary data.</text>
</comment>
<feature type="region of interest" description="Disordered" evidence="1">
    <location>
        <begin position="68"/>
        <end position="104"/>
    </location>
</feature>
<accession>A0A5B7F7P7</accession>
<keyword evidence="3" id="KW-1185">Reference proteome</keyword>
<feature type="compositionally biased region" description="Polar residues" evidence="1">
    <location>
        <begin position="82"/>
        <end position="92"/>
    </location>
</feature>
<dbReference type="EMBL" id="VSRR010005914">
    <property type="protein sequence ID" value="MPC43620.1"/>
    <property type="molecule type" value="Genomic_DNA"/>
</dbReference>
<evidence type="ECO:0000313" key="3">
    <source>
        <dbReference type="Proteomes" id="UP000324222"/>
    </source>
</evidence>